<feature type="domain" description="GST N-terminal" evidence="1">
    <location>
        <begin position="6"/>
        <end position="87"/>
    </location>
</feature>
<organism evidence="3 4">
    <name type="scientific">Rhodovulum sulfidophilum</name>
    <name type="common">Rhodobacter sulfidophilus</name>
    <dbReference type="NCBI Taxonomy" id="35806"/>
    <lineage>
        <taxon>Bacteria</taxon>
        <taxon>Pseudomonadati</taxon>
        <taxon>Pseudomonadota</taxon>
        <taxon>Alphaproteobacteria</taxon>
        <taxon>Rhodobacterales</taxon>
        <taxon>Paracoccaceae</taxon>
        <taxon>Rhodovulum</taxon>
    </lineage>
</organism>
<dbReference type="InterPro" id="IPR004045">
    <property type="entry name" value="Glutathione_S-Trfase_N"/>
</dbReference>
<feature type="domain" description="GST C-terminal" evidence="2">
    <location>
        <begin position="93"/>
        <end position="213"/>
    </location>
</feature>
<dbReference type="SUPFAM" id="SSF47616">
    <property type="entry name" value="GST C-terminal domain-like"/>
    <property type="match status" value="1"/>
</dbReference>
<dbReference type="PROSITE" id="PS50404">
    <property type="entry name" value="GST_NTER"/>
    <property type="match status" value="1"/>
</dbReference>
<dbReference type="SFLD" id="SFLDG00358">
    <property type="entry name" value="Main_(cytGST)"/>
    <property type="match status" value="1"/>
</dbReference>
<dbReference type="Gene3D" id="3.40.30.10">
    <property type="entry name" value="Glutaredoxin"/>
    <property type="match status" value="1"/>
</dbReference>
<dbReference type="PROSITE" id="PS50405">
    <property type="entry name" value="GST_CTER"/>
    <property type="match status" value="1"/>
</dbReference>
<keyword evidence="3" id="KW-0808">Transferase</keyword>
<dbReference type="AlphaFoldDB" id="A0A2W5N587"/>
<dbReference type="PANTHER" id="PTHR44051">
    <property type="entry name" value="GLUTATHIONE S-TRANSFERASE-RELATED"/>
    <property type="match status" value="1"/>
</dbReference>
<reference evidence="3 4" key="1">
    <citation type="submission" date="2017-08" db="EMBL/GenBank/DDBJ databases">
        <title>Infants hospitalized years apart are colonized by the same room-sourced microbial strains.</title>
        <authorList>
            <person name="Brooks B."/>
            <person name="Olm M.R."/>
            <person name="Firek B.A."/>
            <person name="Baker R."/>
            <person name="Thomas B.C."/>
            <person name="Morowitz M.J."/>
            <person name="Banfield J.F."/>
        </authorList>
    </citation>
    <scope>NUCLEOTIDE SEQUENCE [LARGE SCALE GENOMIC DNA]</scope>
    <source>
        <strain evidence="3">S2_005_002_R2_34</strain>
    </source>
</reference>
<dbReference type="InterPro" id="IPR010987">
    <property type="entry name" value="Glutathione-S-Trfase_C-like"/>
</dbReference>
<dbReference type="SUPFAM" id="SSF52833">
    <property type="entry name" value="Thioredoxin-like"/>
    <property type="match status" value="1"/>
</dbReference>
<accession>A0A2W5N587</accession>
<evidence type="ECO:0000313" key="4">
    <source>
        <dbReference type="Proteomes" id="UP000249185"/>
    </source>
</evidence>
<evidence type="ECO:0000313" key="3">
    <source>
        <dbReference type="EMBL" id="PZQ47768.1"/>
    </source>
</evidence>
<evidence type="ECO:0000259" key="1">
    <source>
        <dbReference type="PROSITE" id="PS50404"/>
    </source>
</evidence>
<dbReference type="GO" id="GO:0016740">
    <property type="term" value="F:transferase activity"/>
    <property type="evidence" value="ECO:0007669"/>
    <property type="project" value="UniProtKB-KW"/>
</dbReference>
<dbReference type="Pfam" id="PF02798">
    <property type="entry name" value="GST_N"/>
    <property type="match status" value="1"/>
</dbReference>
<dbReference type="EMBL" id="QFPW01000015">
    <property type="protein sequence ID" value="PZQ47768.1"/>
    <property type="molecule type" value="Genomic_DNA"/>
</dbReference>
<dbReference type="InterPro" id="IPR040079">
    <property type="entry name" value="Glutathione_S-Trfase"/>
</dbReference>
<name>A0A2W5N587_RHOSU</name>
<evidence type="ECO:0000259" key="2">
    <source>
        <dbReference type="PROSITE" id="PS50405"/>
    </source>
</evidence>
<protein>
    <submittedName>
        <fullName evidence="3">Glutathione S-transferase</fullName>
    </submittedName>
</protein>
<comment type="caution">
    <text evidence="3">The sequence shown here is derived from an EMBL/GenBank/DDBJ whole genome shotgun (WGS) entry which is preliminary data.</text>
</comment>
<dbReference type="InterPro" id="IPR036282">
    <property type="entry name" value="Glutathione-S-Trfase_C_sf"/>
</dbReference>
<dbReference type="InterPro" id="IPR036249">
    <property type="entry name" value="Thioredoxin-like_sf"/>
</dbReference>
<dbReference type="PANTHER" id="PTHR44051:SF21">
    <property type="entry name" value="GLUTATHIONE S-TRANSFERASE FAMILY PROTEIN"/>
    <property type="match status" value="1"/>
</dbReference>
<sequence length="217" mass="23998">MPASSTPKVTLYFAPRSRASRALWLLEELGVPYELRVLDLTRADQKTDELLALNPMGKVPIVTLDGHPIWETTAITAHLCDVFPEAGLAPKIGTPARADYYRWLSFGTGVMEPAFMDLVKKHEVNTRQAGWGDFASVKRAIAAGLEKGPWLLGDRFTGADLVTGGTLDFFTMWAADQFADIPGLDAYLKRLRARPALRKAREIDQEVFARQEAAHAS</sequence>
<proteinExistence type="predicted"/>
<dbReference type="Gene3D" id="1.20.1050.10">
    <property type="match status" value="1"/>
</dbReference>
<dbReference type="CDD" id="cd03207">
    <property type="entry name" value="GST_C_8"/>
    <property type="match status" value="1"/>
</dbReference>
<dbReference type="CDD" id="cd03046">
    <property type="entry name" value="GST_N_GTT1_like"/>
    <property type="match status" value="1"/>
</dbReference>
<dbReference type="Pfam" id="PF13410">
    <property type="entry name" value="GST_C_2"/>
    <property type="match status" value="1"/>
</dbReference>
<dbReference type="Proteomes" id="UP000249185">
    <property type="component" value="Unassembled WGS sequence"/>
</dbReference>
<dbReference type="SFLD" id="SFLDS00019">
    <property type="entry name" value="Glutathione_Transferase_(cytos"/>
    <property type="match status" value="1"/>
</dbReference>
<gene>
    <name evidence="3" type="ORF">DI556_16255</name>
</gene>
<dbReference type="SFLD" id="SFLDG01150">
    <property type="entry name" value="Main.1:_Beta-like"/>
    <property type="match status" value="1"/>
</dbReference>